<evidence type="ECO:0000256" key="4">
    <source>
        <dbReference type="ARBA" id="ARBA00023136"/>
    </source>
</evidence>
<sequence length="260" mass="27999">MATLDFYQAGRSRVHGWNPVTKLSLSLTLVVTAFALPVLWWPVALLVLVLLPAVLASGVQRRFLATMSRFLLPVILLLFVIQGLFYPGGGQVLLTLGPLSVHADGLLFAARTALRLVVLTGSFLFLLLTTHPGDLMTALVARGLPPKISYVVSATLQIIPAFRQRAQGILQAQRARGLRTDTGLVSRVRALVPLISPLILGALSEVDERSIAMEARAFGSTARRTSYTVIPDSTAQRLARWLMLLAALTAIALTTTGVVS</sequence>
<name>A0ABR6BK55_9PSEU</name>
<feature type="transmembrane region" description="Helical" evidence="5">
    <location>
        <begin position="241"/>
        <end position="259"/>
    </location>
</feature>
<evidence type="ECO:0000256" key="2">
    <source>
        <dbReference type="ARBA" id="ARBA00022692"/>
    </source>
</evidence>
<dbReference type="EMBL" id="JACJID010000003">
    <property type="protein sequence ID" value="MBA8927267.1"/>
    <property type="molecule type" value="Genomic_DNA"/>
</dbReference>
<keyword evidence="4 5" id="KW-0472">Membrane</keyword>
<keyword evidence="3 5" id="KW-1133">Transmembrane helix</keyword>
<dbReference type="Pfam" id="PF02361">
    <property type="entry name" value="CbiQ"/>
    <property type="match status" value="1"/>
</dbReference>
<keyword evidence="2 5" id="KW-0812">Transmembrane</keyword>
<dbReference type="CDD" id="cd16914">
    <property type="entry name" value="EcfT"/>
    <property type="match status" value="1"/>
</dbReference>
<evidence type="ECO:0000313" key="6">
    <source>
        <dbReference type="EMBL" id="MBA8927267.1"/>
    </source>
</evidence>
<feature type="transmembrane region" description="Helical" evidence="5">
    <location>
        <begin position="63"/>
        <end position="86"/>
    </location>
</feature>
<comment type="subcellular location">
    <subcellularLocation>
        <location evidence="1">Membrane</location>
        <topology evidence="1">Multi-pass membrane protein</topology>
    </subcellularLocation>
</comment>
<dbReference type="RefSeq" id="WP_025355559.1">
    <property type="nucleotide sequence ID" value="NZ_BAAABQ010000057.1"/>
</dbReference>
<comment type="caution">
    <text evidence="6">The sequence shown here is derived from an EMBL/GenBank/DDBJ whole genome shotgun (WGS) entry which is preliminary data.</text>
</comment>
<feature type="transmembrane region" description="Helical" evidence="5">
    <location>
        <begin position="27"/>
        <end position="51"/>
    </location>
</feature>
<proteinExistence type="predicted"/>
<feature type="transmembrane region" description="Helical" evidence="5">
    <location>
        <begin position="106"/>
        <end position="128"/>
    </location>
</feature>
<protein>
    <submittedName>
        <fullName evidence="6">Energy-coupling factor transport system permease protein</fullName>
    </submittedName>
</protein>
<evidence type="ECO:0000313" key="7">
    <source>
        <dbReference type="Proteomes" id="UP000517916"/>
    </source>
</evidence>
<keyword evidence="7" id="KW-1185">Reference proteome</keyword>
<dbReference type="Proteomes" id="UP000517916">
    <property type="component" value="Unassembled WGS sequence"/>
</dbReference>
<evidence type="ECO:0000256" key="1">
    <source>
        <dbReference type="ARBA" id="ARBA00004141"/>
    </source>
</evidence>
<gene>
    <name evidence="6" type="ORF">BC739_004473</name>
</gene>
<organism evidence="6 7">
    <name type="scientific">Kutzneria viridogrisea</name>
    <dbReference type="NCBI Taxonomy" id="47990"/>
    <lineage>
        <taxon>Bacteria</taxon>
        <taxon>Bacillati</taxon>
        <taxon>Actinomycetota</taxon>
        <taxon>Actinomycetes</taxon>
        <taxon>Pseudonocardiales</taxon>
        <taxon>Pseudonocardiaceae</taxon>
        <taxon>Kutzneria</taxon>
    </lineage>
</organism>
<dbReference type="PANTHER" id="PTHR33514">
    <property type="entry name" value="PROTEIN ABCI12, CHLOROPLASTIC"/>
    <property type="match status" value="1"/>
</dbReference>
<accession>A0ABR6BK55</accession>
<reference evidence="6 7" key="1">
    <citation type="submission" date="2020-08" db="EMBL/GenBank/DDBJ databases">
        <title>Genomic Encyclopedia of Archaeal and Bacterial Type Strains, Phase II (KMG-II): from individual species to whole genera.</title>
        <authorList>
            <person name="Goeker M."/>
        </authorList>
    </citation>
    <scope>NUCLEOTIDE SEQUENCE [LARGE SCALE GENOMIC DNA]</scope>
    <source>
        <strain evidence="6 7">DSM 43850</strain>
    </source>
</reference>
<evidence type="ECO:0000256" key="5">
    <source>
        <dbReference type="SAM" id="Phobius"/>
    </source>
</evidence>
<evidence type="ECO:0000256" key="3">
    <source>
        <dbReference type="ARBA" id="ARBA00022989"/>
    </source>
</evidence>
<dbReference type="InterPro" id="IPR003339">
    <property type="entry name" value="ABC/ECF_trnsptr_transmembrane"/>
</dbReference>
<dbReference type="PANTHER" id="PTHR33514:SF13">
    <property type="entry name" value="PROTEIN ABCI12, CHLOROPLASTIC"/>
    <property type="match status" value="1"/>
</dbReference>